<evidence type="ECO:0000313" key="3">
    <source>
        <dbReference type="EMBL" id="EJK60498.1"/>
    </source>
</evidence>
<dbReference type="EMBL" id="AGNL01021006">
    <property type="protein sequence ID" value="EJK60498.1"/>
    <property type="molecule type" value="Genomic_DNA"/>
</dbReference>
<evidence type="ECO:0000256" key="1">
    <source>
        <dbReference type="SAM" id="MobiDB-lite"/>
    </source>
</evidence>
<organism evidence="3 4">
    <name type="scientific">Thalassiosira oceanica</name>
    <name type="common">Marine diatom</name>
    <dbReference type="NCBI Taxonomy" id="159749"/>
    <lineage>
        <taxon>Eukaryota</taxon>
        <taxon>Sar</taxon>
        <taxon>Stramenopiles</taxon>
        <taxon>Ochrophyta</taxon>
        <taxon>Bacillariophyta</taxon>
        <taxon>Coscinodiscophyceae</taxon>
        <taxon>Thalassiosirophycidae</taxon>
        <taxon>Thalassiosirales</taxon>
        <taxon>Thalassiosiraceae</taxon>
        <taxon>Thalassiosira</taxon>
    </lineage>
</organism>
<dbReference type="AlphaFoldDB" id="K0S313"/>
<keyword evidence="2" id="KW-0472">Membrane</keyword>
<evidence type="ECO:0000313" key="4">
    <source>
        <dbReference type="Proteomes" id="UP000266841"/>
    </source>
</evidence>
<feature type="region of interest" description="Disordered" evidence="1">
    <location>
        <begin position="90"/>
        <end position="117"/>
    </location>
</feature>
<keyword evidence="2" id="KW-1133">Transmembrane helix</keyword>
<keyword evidence="2" id="KW-0812">Transmembrane</keyword>
<gene>
    <name evidence="3" type="ORF">THAOC_19135</name>
</gene>
<feature type="transmembrane region" description="Helical" evidence="2">
    <location>
        <begin position="38"/>
        <end position="61"/>
    </location>
</feature>
<name>K0S313_THAOC</name>
<keyword evidence="4" id="KW-1185">Reference proteome</keyword>
<accession>K0S313</accession>
<evidence type="ECO:0000256" key="2">
    <source>
        <dbReference type="SAM" id="Phobius"/>
    </source>
</evidence>
<comment type="caution">
    <text evidence="3">The sequence shown here is derived from an EMBL/GenBank/DDBJ whole genome shotgun (WGS) entry which is preliminary data.</text>
</comment>
<protein>
    <submittedName>
        <fullName evidence="3">Uncharacterized protein</fullName>
    </submittedName>
</protein>
<reference evidence="3 4" key="1">
    <citation type="journal article" date="2012" name="Genome Biol.">
        <title>Genome and low-iron response of an oceanic diatom adapted to chronic iron limitation.</title>
        <authorList>
            <person name="Lommer M."/>
            <person name="Specht M."/>
            <person name="Roy A.S."/>
            <person name="Kraemer L."/>
            <person name="Andreson R."/>
            <person name="Gutowska M.A."/>
            <person name="Wolf J."/>
            <person name="Bergner S.V."/>
            <person name="Schilhabel M.B."/>
            <person name="Klostermeier U.C."/>
            <person name="Beiko R.G."/>
            <person name="Rosenstiel P."/>
            <person name="Hippler M."/>
            <person name="Laroche J."/>
        </authorList>
    </citation>
    <scope>NUCLEOTIDE SEQUENCE [LARGE SCALE GENOMIC DNA]</scope>
    <source>
        <strain evidence="3 4">CCMP1005</strain>
    </source>
</reference>
<dbReference type="Proteomes" id="UP000266841">
    <property type="component" value="Unassembled WGS sequence"/>
</dbReference>
<proteinExistence type="predicted"/>
<feature type="non-terminal residue" evidence="3">
    <location>
        <position position="248"/>
    </location>
</feature>
<sequence>MERRAMRRVAIDQGNIQDAAADALRREEEQPRHVFRDVAVAASILALACIVAGHVGAIASLRQHVEGPRRSLVDIHGHRYAMGLFDAEDDADQEGSHSEPDEGDEIQQPHFATGTSSPYEEALTAAAHDLDEAEETPFRRGEPCEIKNAHSDVPPPCTFLAVNGDGTYRVQDVRNLQVIPSIKSEFVHRYTPIRDGSDAICTVRNGKAFFAAYVAQGGSGEKVLNEDEQRFQDLFPLSPLGDVFMPKF</sequence>